<gene>
    <name evidence="2" type="ORF">N780_06805</name>
</gene>
<name>A0A0A2UUA6_9BACI</name>
<dbReference type="InterPro" id="IPR051548">
    <property type="entry name" value="Grx-like_ET"/>
</dbReference>
<dbReference type="PANTHER" id="PTHR34386">
    <property type="entry name" value="GLUTAREDOXIN"/>
    <property type="match status" value="1"/>
</dbReference>
<dbReference type="AlphaFoldDB" id="A0A0A2UUA6"/>
<reference evidence="2 3" key="1">
    <citation type="submission" date="2013-08" db="EMBL/GenBank/DDBJ databases">
        <title>Genome of Pontibacillus chungwhensis.</title>
        <authorList>
            <person name="Wang Q."/>
            <person name="Wang G."/>
        </authorList>
    </citation>
    <scope>NUCLEOTIDE SEQUENCE [LARGE SCALE GENOMIC DNA]</scope>
    <source>
        <strain evidence="2 3">BH030062</strain>
    </source>
</reference>
<dbReference type="PROSITE" id="PS51354">
    <property type="entry name" value="GLUTAREDOXIN_2"/>
    <property type="match status" value="1"/>
</dbReference>
<keyword evidence="3" id="KW-1185">Reference proteome</keyword>
<organism evidence="2 3">
    <name type="scientific">Pontibacillus chungwhensis BH030062</name>
    <dbReference type="NCBI Taxonomy" id="1385513"/>
    <lineage>
        <taxon>Bacteria</taxon>
        <taxon>Bacillati</taxon>
        <taxon>Bacillota</taxon>
        <taxon>Bacilli</taxon>
        <taxon>Bacillales</taxon>
        <taxon>Bacillaceae</taxon>
        <taxon>Pontibacillus</taxon>
    </lineage>
</organism>
<dbReference type="GO" id="GO:0045454">
    <property type="term" value="P:cell redox homeostasis"/>
    <property type="evidence" value="ECO:0007669"/>
    <property type="project" value="TreeGrafter"/>
</dbReference>
<dbReference type="RefSeq" id="WP_036786647.1">
    <property type="nucleotide sequence ID" value="NZ_AVBG01000016.1"/>
</dbReference>
<proteinExistence type="predicted"/>
<dbReference type="InterPro" id="IPR036249">
    <property type="entry name" value="Thioredoxin-like_sf"/>
</dbReference>
<dbReference type="Gene3D" id="3.40.30.10">
    <property type="entry name" value="Glutaredoxin"/>
    <property type="match status" value="1"/>
</dbReference>
<comment type="caution">
    <text evidence="2">The sequence shown here is derived from an EMBL/GenBank/DDBJ whole genome shotgun (WGS) entry which is preliminary data.</text>
</comment>
<evidence type="ECO:0000259" key="1">
    <source>
        <dbReference type="Pfam" id="PF00462"/>
    </source>
</evidence>
<dbReference type="EMBL" id="AVBG01000016">
    <property type="protein sequence ID" value="KGP90096.1"/>
    <property type="molecule type" value="Genomic_DNA"/>
</dbReference>
<evidence type="ECO:0000313" key="3">
    <source>
        <dbReference type="Proteomes" id="UP000030153"/>
    </source>
</evidence>
<dbReference type="Pfam" id="PF00462">
    <property type="entry name" value="Glutaredoxin"/>
    <property type="match status" value="1"/>
</dbReference>
<sequence>MANQHVVVYTSNGCHHCENVKSFMEEWNIPYTEKNISADKEHYRQMRAKRVYGTPATYVGDELVLGYQKRKLKKLLNIDEVASYFRQGAVGLNE</sequence>
<protein>
    <submittedName>
        <fullName evidence="2">Glutaredoxin</fullName>
    </submittedName>
</protein>
<feature type="domain" description="Glutaredoxin" evidence="1">
    <location>
        <begin position="6"/>
        <end position="64"/>
    </location>
</feature>
<accession>A0A0A2UUA6</accession>
<dbReference type="SUPFAM" id="SSF52833">
    <property type="entry name" value="Thioredoxin-like"/>
    <property type="match status" value="1"/>
</dbReference>
<dbReference type="eggNOG" id="COG0695">
    <property type="taxonomic scope" value="Bacteria"/>
</dbReference>
<dbReference type="Proteomes" id="UP000030153">
    <property type="component" value="Unassembled WGS sequence"/>
</dbReference>
<dbReference type="PANTHER" id="PTHR34386:SF1">
    <property type="entry name" value="GLUTAREDOXIN-LIKE PROTEIN NRDH"/>
    <property type="match status" value="1"/>
</dbReference>
<dbReference type="GO" id="GO:0009055">
    <property type="term" value="F:electron transfer activity"/>
    <property type="evidence" value="ECO:0007669"/>
    <property type="project" value="TreeGrafter"/>
</dbReference>
<dbReference type="STRING" id="1385513.N780_06805"/>
<evidence type="ECO:0000313" key="2">
    <source>
        <dbReference type="EMBL" id="KGP90096.1"/>
    </source>
</evidence>
<dbReference type="CDD" id="cd02976">
    <property type="entry name" value="NrdH"/>
    <property type="match status" value="1"/>
</dbReference>
<dbReference type="InterPro" id="IPR002109">
    <property type="entry name" value="Glutaredoxin"/>
</dbReference>